<sequence length="194" mass="20638">MTPYNGAAITGLAKYITNNNDYGGSAGALNTHIRNLIDTIRDVSYRRYGPEFWVAQITMGSGTAVGPASVDGLTGYYCLFGALAVQAPAMTFHAYLRALDQAILIKLYPGQTASVNGTIHDETFAIAPADDWVSVTIFHELNPRSNFGYNPPPIGIYAQASGDKFLLACPALMGGITPIDDNIGVVAGYNSWPG</sequence>
<reference evidence="1 2" key="1">
    <citation type="submission" date="2023-02" db="EMBL/GenBank/DDBJ databases">
        <title>Devosia algicola sp. nov., isolated from the phycosphere of marine algae.</title>
        <authorList>
            <person name="Kim J.M."/>
            <person name="Lee J.K."/>
            <person name="Choi B.J."/>
            <person name="Bayburt H."/>
            <person name="Jeon C.O."/>
        </authorList>
    </citation>
    <scope>NUCLEOTIDE SEQUENCE [LARGE SCALE GENOMIC DNA]</scope>
    <source>
        <strain evidence="1 2">G20-9</strain>
    </source>
</reference>
<evidence type="ECO:0000313" key="1">
    <source>
        <dbReference type="EMBL" id="WDR01366.1"/>
    </source>
</evidence>
<dbReference type="Proteomes" id="UP001220530">
    <property type="component" value="Chromosome"/>
</dbReference>
<organism evidence="1 2">
    <name type="scientific">Devosia algicola</name>
    <dbReference type="NCBI Taxonomy" id="3026418"/>
    <lineage>
        <taxon>Bacteria</taxon>
        <taxon>Pseudomonadati</taxon>
        <taxon>Pseudomonadota</taxon>
        <taxon>Alphaproteobacteria</taxon>
        <taxon>Hyphomicrobiales</taxon>
        <taxon>Devosiaceae</taxon>
        <taxon>Devosia</taxon>
    </lineage>
</organism>
<evidence type="ECO:0000313" key="2">
    <source>
        <dbReference type="Proteomes" id="UP001220530"/>
    </source>
</evidence>
<gene>
    <name evidence="1" type="ORF">PSQ19_11065</name>
</gene>
<name>A0ABY7YJC7_9HYPH</name>
<proteinExistence type="predicted"/>
<dbReference type="RefSeq" id="WP_282217777.1">
    <property type="nucleotide sequence ID" value="NZ_CP118246.1"/>
</dbReference>
<keyword evidence="2" id="KW-1185">Reference proteome</keyword>
<dbReference type="EMBL" id="CP118246">
    <property type="protein sequence ID" value="WDR01366.1"/>
    <property type="molecule type" value="Genomic_DNA"/>
</dbReference>
<protein>
    <recommendedName>
        <fullName evidence="3">Phage tail collar domain-containing protein</fullName>
    </recommendedName>
</protein>
<evidence type="ECO:0008006" key="3">
    <source>
        <dbReference type="Google" id="ProtNLM"/>
    </source>
</evidence>
<accession>A0ABY7YJC7</accession>